<keyword evidence="3" id="KW-1185">Reference proteome</keyword>
<organism evidence="2 3">
    <name type="scientific">Actinacidiphila cocklensis</name>
    <dbReference type="NCBI Taxonomy" id="887465"/>
    <lineage>
        <taxon>Bacteria</taxon>
        <taxon>Bacillati</taxon>
        <taxon>Actinomycetota</taxon>
        <taxon>Actinomycetes</taxon>
        <taxon>Kitasatosporales</taxon>
        <taxon>Streptomycetaceae</taxon>
        <taxon>Actinacidiphila</taxon>
    </lineage>
</organism>
<feature type="region of interest" description="Disordered" evidence="1">
    <location>
        <begin position="1"/>
        <end position="24"/>
    </location>
</feature>
<evidence type="ECO:0000313" key="2">
    <source>
        <dbReference type="EMBL" id="CAG6393038.1"/>
    </source>
</evidence>
<sequence>MATRGPVVGWSRSSPRPWGGGGLSATRRCVVAGRAVPPPELRLGVPPAPLKRLARPGAQSTVLEGLARPGGQAPRPRVGVPDAGGVGARPGGETRT</sequence>
<feature type="region of interest" description="Disordered" evidence="1">
    <location>
        <begin position="65"/>
        <end position="96"/>
    </location>
</feature>
<dbReference type="AlphaFoldDB" id="A0A9W4DS83"/>
<proteinExistence type="predicted"/>
<reference evidence="2" key="1">
    <citation type="submission" date="2021-05" db="EMBL/GenBank/DDBJ databases">
        <authorList>
            <person name="Arsene-Ploetze F."/>
        </authorList>
    </citation>
    <scope>NUCLEOTIDE SEQUENCE</scope>
    <source>
        <strain evidence="2">DSM 42138</strain>
    </source>
</reference>
<dbReference type="Proteomes" id="UP001152519">
    <property type="component" value="Unassembled WGS sequence"/>
</dbReference>
<evidence type="ECO:0000256" key="1">
    <source>
        <dbReference type="SAM" id="MobiDB-lite"/>
    </source>
</evidence>
<gene>
    <name evidence="2" type="ORF">SCOCK_20069</name>
</gene>
<protein>
    <submittedName>
        <fullName evidence="2">Uncharacterized protein</fullName>
    </submittedName>
</protein>
<evidence type="ECO:0000313" key="3">
    <source>
        <dbReference type="Proteomes" id="UP001152519"/>
    </source>
</evidence>
<dbReference type="EMBL" id="CAJSLV010000048">
    <property type="protein sequence ID" value="CAG6393038.1"/>
    <property type="molecule type" value="Genomic_DNA"/>
</dbReference>
<accession>A0A9W4DS83</accession>
<name>A0A9W4DS83_9ACTN</name>
<comment type="caution">
    <text evidence="2">The sequence shown here is derived from an EMBL/GenBank/DDBJ whole genome shotgun (WGS) entry which is preliminary data.</text>
</comment>